<dbReference type="STRING" id="264251.FB00_19550"/>
<evidence type="ECO:0008006" key="3">
    <source>
        <dbReference type="Google" id="ProtNLM"/>
    </source>
</evidence>
<evidence type="ECO:0000313" key="2">
    <source>
        <dbReference type="Proteomes" id="UP000035265"/>
    </source>
</evidence>
<comment type="caution">
    <text evidence="1">The sequence shown here is derived from an EMBL/GenBank/DDBJ whole genome shotgun (WGS) entry which is preliminary data.</text>
</comment>
<accession>A0A0H2KHV3</accession>
<dbReference type="AlphaFoldDB" id="A0A0H2KHV3"/>
<dbReference type="GO" id="GO:0000160">
    <property type="term" value="P:phosphorelay signal transduction system"/>
    <property type="evidence" value="ECO:0007669"/>
    <property type="project" value="InterPro"/>
</dbReference>
<dbReference type="Gene3D" id="1.20.120.160">
    <property type="entry name" value="HPT domain"/>
    <property type="match status" value="1"/>
</dbReference>
<name>A0A0H2KHV3_9MICO</name>
<organism evidence="1 2">
    <name type="scientific">Cellulosimicrobium funkei</name>
    <dbReference type="NCBI Taxonomy" id="264251"/>
    <lineage>
        <taxon>Bacteria</taxon>
        <taxon>Bacillati</taxon>
        <taxon>Actinomycetota</taxon>
        <taxon>Actinomycetes</taxon>
        <taxon>Micrococcales</taxon>
        <taxon>Promicromonosporaceae</taxon>
        <taxon>Cellulosimicrobium</taxon>
    </lineage>
</organism>
<dbReference type="EMBL" id="JNBQ01000047">
    <property type="protein sequence ID" value="KLN33081.1"/>
    <property type="molecule type" value="Genomic_DNA"/>
</dbReference>
<proteinExistence type="predicted"/>
<gene>
    <name evidence="1" type="ORF">FB00_19550</name>
</gene>
<dbReference type="InterPro" id="IPR036641">
    <property type="entry name" value="HPT_dom_sf"/>
</dbReference>
<reference evidence="1 2" key="1">
    <citation type="submission" date="2014-05" db="EMBL/GenBank/DDBJ databases">
        <title>Cellulosimicrobium funkei U11 genome.</title>
        <authorList>
            <person name="Hu C."/>
            <person name="Gong Y."/>
            <person name="Wan W."/>
            <person name="Jiang M."/>
        </authorList>
    </citation>
    <scope>NUCLEOTIDE SEQUENCE [LARGE SCALE GENOMIC DNA]</scope>
    <source>
        <strain evidence="1 2">U11</strain>
    </source>
</reference>
<dbReference type="SUPFAM" id="SSF47226">
    <property type="entry name" value="Histidine-containing phosphotransfer domain, HPT domain"/>
    <property type="match status" value="1"/>
</dbReference>
<keyword evidence="2" id="KW-1185">Reference proteome</keyword>
<evidence type="ECO:0000313" key="1">
    <source>
        <dbReference type="EMBL" id="KLN33081.1"/>
    </source>
</evidence>
<dbReference type="RefSeq" id="WP_047234510.1">
    <property type="nucleotide sequence ID" value="NZ_JNBQ01000047.1"/>
</dbReference>
<sequence length="128" mass="14115">MKDDLRRAWTALADDLDGDAQAVRRFFVAYRDLLVPRIEAAAAALARGDEGEARRMLLTVRSTSLMVGAEEVAAAVTRVLDRSGVRRVADERRALDELRAVARTVLEEVTWLLSDPPTTLGQPIGSKR</sequence>
<dbReference type="PATRIC" id="fig|264251.5.peg.3962"/>
<dbReference type="Proteomes" id="UP000035265">
    <property type="component" value="Unassembled WGS sequence"/>
</dbReference>
<protein>
    <recommendedName>
        <fullName evidence="3">Hpt domain-containing protein</fullName>
    </recommendedName>
</protein>